<dbReference type="HOGENOM" id="CLU_2528150_0_0_1"/>
<protein>
    <submittedName>
        <fullName evidence="2">Uncharacterized protein</fullName>
    </submittedName>
</protein>
<dbReference type="AlphaFoldDB" id="A0A0D0BT12"/>
<reference evidence="3" key="2">
    <citation type="submission" date="2015-01" db="EMBL/GenBank/DDBJ databases">
        <title>Evolutionary Origins and Diversification of the Mycorrhizal Mutualists.</title>
        <authorList>
            <consortium name="DOE Joint Genome Institute"/>
            <consortium name="Mycorrhizal Genomics Consortium"/>
            <person name="Kohler A."/>
            <person name="Kuo A."/>
            <person name="Nagy L.G."/>
            <person name="Floudas D."/>
            <person name="Copeland A."/>
            <person name="Barry K.W."/>
            <person name="Cichocki N."/>
            <person name="Veneault-Fourrey C."/>
            <person name="LaButti K."/>
            <person name="Lindquist E.A."/>
            <person name="Lipzen A."/>
            <person name="Lundell T."/>
            <person name="Morin E."/>
            <person name="Murat C."/>
            <person name="Riley R."/>
            <person name="Ohm R."/>
            <person name="Sun H."/>
            <person name="Tunlid A."/>
            <person name="Henrissat B."/>
            <person name="Grigoriev I.V."/>
            <person name="Hibbett D.S."/>
            <person name="Martin F."/>
        </authorList>
    </citation>
    <scope>NUCLEOTIDE SEQUENCE [LARGE SCALE GENOMIC DNA]</scope>
    <source>
        <strain evidence="3">Ve08.2h10</strain>
    </source>
</reference>
<dbReference type="InParanoid" id="A0A0D0BT12"/>
<evidence type="ECO:0000313" key="2">
    <source>
        <dbReference type="EMBL" id="KIK74562.1"/>
    </source>
</evidence>
<feature type="compositionally biased region" description="Acidic residues" evidence="1">
    <location>
        <begin position="16"/>
        <end position="29"/>
    </location>
</feature>
<feature type="region of interest" description="Disordered" evidence="1">
    <location>
        <begin position="1"/>
        <end position="43"/>
    </location>
</feature>
<name>A0A0D0BT12_9AGAM</name>
<evidence type="ECO:0000256" key="1">
    <source>
        <dbReference type="SAM" id="MobiDB-lite"/>
    </source>
</evidence>
<evidence type="ECO:0000313" key="3">
    <source>
        <dbReference type="Proteomes" id="UP000054538"/>
    </source>
</evidence>
<dbReference type="Proteomes" id="UP000054538">
    <property type="component" value="Unassembled WGS sequence"/>
</dbReference>
<accession>A0A0D0BT12</accession>
<sequence length="84" mass="9098">MEGMEKLKVMHGASMDGEDEDGGVSEELDQDHNGEPDVVPSKKQCTQKMTMCDTVHAARSTVNQFADHKDLHASAIQKGKLATA</sequence>
<dbReference type="EMBL" id="KN828752">
    <property type="protein sequence ID" value="KIK74562.1"/>
    <property type="molecule type" value="Genomic_DNA"/>
</dbReference>
<keyword evidence="3" id="KW-1185">Reference proteome</keyword>
<gene>
    <name evidence="2" type="ORF">PAXRUDRAFT_19752</name>
</gene>
<proteinExistence type="predicted"/>
<organism evidence="2 3">
    <name type="scientific">Paxillus rubicundulus Ve08.2h10</name>
    <dbReference type="NCBI Taxonomy" id="930991"/>
    <lineage>
        <taxon>Eukaryota</taxon>
        <taxon>Fungi</taxon>
        <taxon>Dikarya</taxon>
        <taxon>Basidiomycota</taxon>
        <taxon>Agaricomycotina</taxon>
        <taxon>Agaricomycetes</taxon>
        <taxon>Agaricomycetidae</taxon>
        <taxon>Boletales</taxon>
        <taxon>Paxilineae</taxon>
        <taxon>Paxillaceae</taxon>
        <taxon>Paxillus</taxon>
    </lineage>
</organism>
<reference evidence="2 3" key="1">
    <citation type="submission" date="2014-04" db="EMBL/GenBank/DDBJ databases">
        <authorList>
            <consortium name="DOE Joint Genome Institute"/>
            <person name="Kuo A."/>
            <person name="Kohler A."/>
            <person name="Jargeat P."/>
            <person name="Nagy L.G."/>
            <person name="Floudas D."/>
            <person name="Copeland A."/>
            <person name="Barry K.W."/>
            <person name="Cichocki N."/>
            <person name="Veneault-Fourrey C."/>
            <person name="LaButti K."/>
            <person name="Lindquist E.A."/>
            <person name="Lipzen A."/>
            <person name="Lundell T."/>
            <person name="Morin E."/>
            <person name="Murat C."/>
            <person name="Sun H."/>
            <person name="Tunlid A."/>
            <person name="Henrissat B."/>
            <person name="Grigoriev I.V."/>
            <person name="Hibbett D.S."/>
            <person name="Martin F."/>
            <person name="Nordberg H.P."/>
            <person name="Cantor M.N."/>
            <person name="Hua S.X."/>
        </authorList>
    </citation>
    <scope>NUCLEOTIDE SEQUENCE [LARGE SCALE GENOMIC DNA]</scope>
    <source>
        <strain evidence="2 3">Ve08.2h10</strain>
    </source>
</reference>